<organism evidence="1 2">
    <name type="scientific">Paraburkholderia polaris</name>
    <dbReference type="NCBI Taxonomy" id="2728848"/>
    <lineage>
        <taxon>Bacteria</taxon>
        <taxon>Pseudomonadati</taxon>
        <taxon>Pseudomonadota</taxon>
        <taxon>Betaproteobacteria</taxon>
        <taxon>Burkholderiales</taxon>
        <taxon>Burkholderiaceae</taxon>
        <taxon>Paraburkholderia</taxon>
    </lineage>
</organism>
<accession>A0A848IDF6</accession>
<dbReference type="AlphaFoldDB" id="A0A848IDF6"/>
<dbReference type="RefSeq" id="WP_169486624.1">
    <property type="nucleotide sequence ID" value="NZ_JABBGJ010000017.1"/>
</dbReference>
<reference evidence="1 2" key="1">
    <citation type="submission" date="2020-04" db="EMBL/GenBank/DDBJ databases">
        <title>Paraburkholderia sp. RP-4-7 isolated from soil.</title>
        <authorList>
            <person name="Dahal R.H."/>
        </authorList>
    </citation>
    <scope>NUCLEOTIDE SEQUENCE [LARGE SCALE GENOMIC DNA]</scope>
    <source>
        <strain evidence="1 2">RP-4-7</strain>
    </source>
</reference>
<name>A0A848IDF6_9BURK</name>
<gene>
    <name evidence="1" type="ORF">HHL24_17120</name>
</gene>
<evidence type="ECO:0000313" key="2">
    <source>
        <dbReference type="Proteomes" id="UP000544134"/>
    </source>
</evidence>
<protein>
    <submittedName>
        <fullName evidence="1">Uncharacterized protein</fullName>
    </submittedName>
</protein>
<sequence>MASTKKPRAKERAQASERVSAVDRLCIVLTKAFDANAKEDDRGRAIGAVSQLLDGARRRGFANTGALLTMAANGAEARCFESLAREAMAGATDEELEAAIGQLREGGK</sequence>
<comment type="caution">
    <text evidence="1">The sequence shown here is derived from an EMBL/GenBank/DDBJ whole genome shotgun (WGS) entry which is preliminary data.</text>
</comment>
<dbReference type="EMBL" id="JABBGJ010000017">
    <property type="protein sequence ID" value="NML99650.1"/>
    <property type="molecule type" value="Genomic_DNA"/>
</dbReference>
<proteinExistence type="predicted"/>
<keyword evidence="2" id="KW-1185">Reference proteome</keyword>
<evidence type="ECO:0000313" key="1">
    <source>
        <dbReference type="EMBL" id="NML99650.1"/>
    </source>
</evidence>
<dbReference type="Proteomes" id="UP000544134">
    <property type="component" value="Unassembled WGS sequence"/>
</dbReference>